<keyword evidence="1" id="KW-0732">Signal</keyword>
<feature type="signal peptide" evidence="1">
    <location>
        <begin position="1"/>
        <end position="19"/>
    </location>
</feature>
<dbReference type="Proteomes" id="UP001568894">
    <property type="component" value="Unassembled WGS sequence"/>
</dbReference>
<evidence type="ECO:0000313" key="2">
    <source>
        <dbReference type="EMBL" id="MEZ7515596.1"/>
    </source>
</evidence>
<comment type="caution">
    <text evidence="2">The sequence shown here is derived from an EMBL/GenBank/DDBJ whole genome shotgun (WGS) entry which is preliminary data.</text>
</comment>
<dbReference type="RefSeq" id="WP_371570054.1">
    <property type="nucleotide sequence ID" value="NZ_JASMRN010000007.1"/>
</dbReference>
<evidence type="ECO:0008006" key="4">
    <source>
        <dbReference type="Google" id="ProtNLM"/>
    </source>
</evidence>
<keyword evidence="3" id="KW-1185">Reference proteome</keyword>
<protein>
    <recommendedName>
        <fullName evidence="4">Auto-transporter adhesin head GIN domain-containing protein</fullName>
    </recommendedName>
</protein>
<reference evidence="2 3" key="1">
    <citation type="submission" date="2023-05" db="EMBL/GenBank/DDBJ databases">
        <title>Adaptations of aquatic viruses from atmosphere-close ecosystems of the Central Arctic Ocean.</title>
        <authorList>
            <person name="Rahlff J."/>
            <person name="Holmfeldt K."/>
        </authorList>
    </citation>
    <scope>NUCLEOTIDE SEQUENCE [LARGE SCALE GENOMIC DNA]</scope>
    <source>
        <strain evidence="2 3">Arc14</strain>
    </source>
</reference>
<gene>
    <name evidence="2" type="ORF">QO192_09925</name>
</gene>
<sequence>MKNLIIVSFIALGLPTAYAQNVTLNVKLKPIQTLVVNSGQKTVDLEYNSKEDYKNGVSKTNADHLNIYSTGGFQVNVKSATATMVNGTKKIDANGIQLTASAGSDAVAGATYLSNVKLSNAETLLVSSTAGGVDKKISIAYKGAGGDAYLDNYIATQTPTIYTTELTYTMISQ</sequence>
<evidence type="ECO:0000256" key="1">
    <source>
        <dbReference type="SAM" id="SignalP"/>
    </source>
</evidence>
<evidence type="ECO:0000313" key="3">
    <source>
        <dbReference type="Proteomes" id="UP001568894"/>
    </source>
</evidence>
<name>A0ABV4KFS8_9FLAO</name>
<accession>A0ABV4KFS8</accession>
<dbReference type="EMBL" id="JASMRN010000007">
    <property type="protein sequence ID" value="MEZ7515596.1"/>
    <property type="molecule type" value="Genomic_DNA"/>
</dbReference>
<feature type="chain" id="PRO_5047105196" description="Auto-transporter adhesin head GIN domain-containing protein" evidence="1">
    <location>
        <begin position="20"/>
        <end position="173"/>
    </location>
</feature>
<proteinExistence type="predicted"/>
<organism evidence="2 3">
    <name type="scientific">Flavobacterium frigidarium</name>
    <dbReference type="NCBI Taxonomy" id="99286"/>
    <lineage>
        <taxon>Bacteria</taxon>
        <taxon>Pseudomonadati</taxon>
        <taxon>Bacteroidota</taxon>
        <taxon>Flavobacteriia</taxon>
        <taxon>Flavobacteriales</taxon>
        <taxon>Flavobacteriaceae</taxon>
        <taxon>Flavobacterium</taxon>
    </lineage>
</organism>